<keyword evidence="5" id="KW-1185">Reference proteome</keyword>
<evidence type="ECO:0000256" key="1">
    <source>
        <dbReference type="ARBA" id="ARBA00010879"/>
    </source>
</evidence>
<proteinExistence type="inferred from homology"/>
<comment type="similarity">
    <text evidence="1">Belongs to the beta type-B retroviral polymerase family. HERV class-II K(HML-2) pol subfamily.</text>
</comment>
<dbReference type="SUPFAM" id="SSF56672">
    <property type="entry name" value="DNA/RNA polymerases"/>
    <property type="match status" value="1"/>
</dbReference>
<sequence>MVQDFRPLNEVTADESYPVPDPYIALNNLSPNDKYFTVIDLANAFFTIKLHPESQKYFAFTVKGRQYTYCRMPQGWKLSPGYFNHFLRLDLAEFNLPEKCTLIQYVDDLAISGPDASGGVMGGKCGVAVPCYDCCVVGGRVLAVGWICFSGMGTVVRGLQDVVFVLCSFCGGGAFVVV</sequence>
<feature type="domain" description="Reverse transcriptase" evidence="3">
    <location>
        <begin position="1"/>
        <end position="156"/>
    </location>
</feature>
<dbReference type="InterPro" id="IPR000477">
    <property type="entry name" value="RT_dom"/>
</dbReference>
<gene>
    <name evidence="4" type="ORF">KC01_LOCUS20508</name>
</gene>
<dbReference type="Gene3D" id="3.30.70.270">
    <property type="match status" value="1"/>
</dbReference>
<evidence type="ECO:0000313" key="4">
    <source>
        <dbReference type="EMBL" id="CAL1591095.1"/>
    </source>
</evidence>
<dbReference type="PANTHER" id="PTHR33064:SF37">
    <property type="entry name" value="RIBONUCLEASE H"/>
    <property type="match status" value="1"/>
</dbReference>
<dbReference type="Proteomes" id="UP001497482">
    <property type="component" value="Chromosome 19"/>
</dbReference>
<dbReference type="InterPro" id="IPR043502">
    <property type="entry name" value="DNA/RNA_pol_sf"/>
</dbReference>
<evidence type="ECO:0000313" key="5">
    <source>
        <dbReference type="Proteomes" id="UP001497482"/>
    </source>
</evidence>
<evidence type="ECO:0000256" key="2">
    <source>
        <dbReference type="ARBA" id="ARBA00012180"/>
    </source>
</evidence>
<dbReference type="EC" id="3.1.26.4" evidence="2"/>
<dbReference type="PANTHER" id="PTHR33064">
    <property type="entry name" value="POL PROTEIN"/>
    <property type="match status" value="1"/>
</dbReference>
<dbReference type="PROSITE" id="PS50878">
    <property type="entry name" value="RT_POL"/>
    <property type="match status" value="1"/>
</dbReference>
<dbReference type="GO" id="GO:0004523">
    <property type="term" value="F:RNA-DNA hybrid ribonuclease activity"/>
    <property type="evidence" value="ECO:0007669"/>
    <property type="project" value="UniProtKB-EC"/>
</dbReference>
<protein>
    <recommendedName>
        <fullName evidence="2">ribonuclease H</fullName>
        <ecNumber evidence="2">3.1.26.4</ecNumber>
    </recommendedName>
</protein>
<dbReference type="InterPro" id="IPR043128">
    <property type="entry name" value="Rev_trsase/Diguanyl_cyclase"/>
</dbReference>
<evidence type="ECO:0000259" key="3">
    <source>
        <dbReference type="PROSITE" id="PS50878"/>
    </source>
</evidence>
<dbReference type="AlphaFoldDB" id="A0AAV2KM11"/>
<dbReference type="EMBL" id="OZ035841">
    <property type="protein sequence ID" value="CAL1591095.1"/>
    <property type="molecule type" value="Genomic_DNA"/>
</dbReference>
<dbReference type="InterPro" id="IPR051320">
    <property type="entry name" value="Viral_Replic_Matur_Polypro"/>
</dbReference>
<dbReference type="Gene3D" id="3.10.10.10">
    <property type="entry name" value="HIV Type 1 Reverse Transcriptase, subunit A, domain 1"/>
    <property type="match status" value="1"/>
</dbReference>
<organism evidence="4 5">
    <name type="scientific">Knipowitschia caucasica</name>
    <name type="common">Caucasian dwarf goby</name>
    <name type="synonym">Pomatoschistus caucasicus</name>
    <dbReference type="NCBI Taxonomy" id="637954"/>
    <lineage>
        <taxon>Eukaryota</taxon>
        <taxon>Metazoa</taxon>
        <taxon>Chordata</taxon>
        <taxon>Craniata</taxon>
        <taxon>Vertebrata</taxon>
        <taxon>Euteleostomi</taxon>
        <taxon>Actinopterygii</taxon>
        <taxon>Neopterygii</taxon>
        <taxon>Teleostei</taxon>
        <taxon>Neoteleostei</taxon>
        <taxon>Acanthomorphata</taxon>
        <taxon>Gobiaria</taxon>
        <taxon>Gobiiformes</taxon>
        <taxon>Gobioidei</taxon>
        <taxon>Gobiidae</taxon>
        <taxon>Gobiinae</taxon>
        <taxon>Knipowitschia</taxon>
    </lineage>
</organism>
<reference evidence="4 5" key="1">
    <citation type="submission" date="2024-04" db="EMBL/GenBank/DDBJ databases">
        <authorList>
            <person name="Waldvogel A.-M."/>
            <person name="Schoenle A."/>
        </authorList>
    </citation>
    <scope>NUCLEOTIDE SEQUENCE [LARGE SCALE GENOMIC DNA]</scope>
</reference>
<dbReference type="Pfam" id="PF00078">
    <property type="entry name" value="RVT_1"/>
    <property type="match status" value="1"/>
</dbReference>
<name>A0AAV2KM11_KNICA</name>
<accession>A0AAV2KM11</accession>